<dbReference type="Proteomes" id="UP000054854">
    <property type="component" value="Unassembled WGS sequence"/>
</dbReference>
<dbReference type="Proteomes" id="UP000255316">
    <property type="component" value="Unassembled WGS sequence"/>
</dbReference>
<dbReference type="AlphaFoldDB" id="A0A378IKY3"/>
<dbReference type="RefSeq" id="WP_058464645.1">
    <property type="nucleotide sequence ID" value="NZ_CAAAHQ010000004.1"/>
</dbReference>
<dbReference type="OrthoDB" id="9182204at2"/>
<protein>
    <submittedName>
        <fullName evidence="2">Uncharacterized protein</fullName>
    </submittedName>
</protein>
<accession>A0A378IKY3</accession>
<sequence>MNHFSAQSLTSTLESYSLLKNDWDSEGACAPTTEDINNAFKFIRLIQEQDVQEPIIGISSSGEINFVWDDKELGIYIDIGFKNGGYSYYCMNKNEQEKLKNEEQYNKDDLICLMEILKPKFEVHI</sequence>
<evidence type="ECO:0000313" key="3">
    <source>
        <dbReference type="Proteomes" id="UP000054854"/>
    </source>
</evidence>
<dbReference type="EMBL" id="LNXX01000014">
    <property type="protein sequence ID" value="KTC88574.1"/>
    <property type="molecule type" value="Genomic_DNA"/>
</dbReference>
<reference evidence="2 4" key="2">
    <citation type="submission" date="2018-06" db="EMBL/GenBank/DDBJ databases">
        <authorList>
            <consortium name="Pathogen Informatics"/>
            <person name="Doyle S."/>
        </authorList>
    </citation>
    <scope>NUCLEOTIDE SEQUENCE [LARGE SCALE GENOMIC DNA]</scope>
    <source>
        <strain evidence="2 4">NCTC12438</strain>
    </source>
</reference>
<keyword evidence="3" id="KW-1185">Reference proteome</keyword>
<evidence type="ECO:0000313" key="2">
    <source>
        <dbReference type="EMBL" id="STX35937.1"/>
    </source>
</evidence>
<name>A0A378IKY3_9GAMM</name>
<proteinExistence type="predicted"/>
<organism evidence="2 4">
    <name type="scientific">Legionella cincinnatiensis</name>
    <dbReference type="NCBI Taxonomy" id="28085"/>
    <lineage>
        <taxon>Bacteria</taxon>
        <taxon>Pseudomonadati</taxon>
        <taxon>Pseudomonadota</taxon>
        <taxon>Gammaproteobacteria</taxon>
        <taxon>Legionellales</taxon>
        <taxon>Legionellaceae</taxon>
        <taxon>Legionella</taxon>
    </lineage>
</organism>
<evidence type="ECO:0000313" key="4">
    <source>
        <dbReference type="Proteomes" id="UP000255316"/>
    </source>
</evidence>
<evidence type="ECO:0000313" key="1">
    <source>
        <dbReference type="EMBL" id="KTC88574.1"/>
    </source>
</evidence>
<dbReference type="EMBL" id="UGNX01000001">
    <property type="protein sequence ID" value="STX35937.1"/>
    <property type="molecule type" value="Genomic_DNA"/>
</dbReference>
<reference evidence="1 3" key="1">
    <citation type="submission" date="2015-11" db="EMBL/GenBank/DDBJ databases">
        <title>Genomic analysis of 38 Legionella species identifies large and diverse effector repertoires.</title>
        <authorList>
            <person name="Burstein D."/>
            <person name="Amaro F."/>
            <person name="Zusman T."/>
            <person name="Lifshitz Z."/>
            <person name="Cohen O."/>
            <person name="Gilbert J.A."/>
            <person name="Pupko T."/>
            <person name="Shuman H.A."/>
            <person name="Segal G."/>
        </authorList>
    </citation>
    <scope>NUCLEOTIDE SEQUENCE [LARGE SCALE GENOMIC DNA]</scope>
    <source>
        <strain evidence="1 3">CDC#72-OH-14</strain>
    </source>
</reference>
<gene>
    <name evidence="1" type="ORF">Lcin_1451</name>
    <name evidence="2" type="ORF">NCTC12438_02565</name>
</gene>